<dbReference type="PANTHER" id="PTHR16151">
    <property type="entry name" value="HAUS AUGMIN-LIKE COMPLEX SUBUNIT 6"/>
    <property type="match status" value="1"/>
</dbReference>
<reference evidence="4" key="1">
    <citation type="journal article" date="2017" name="Genome Biol.">
        <title>Comparative genomics reveals high biological diversity and specific adaptations in the industrially and medically important fungal genus Aspergillus.</title>
        <authorList>
            <person name="de Vries R.P."/>
            <person name="Riley R."/>
            <person name="Wiebenga A."/>
            <person name="Aguilar-Osorio G."/>
            <person name="Amillis S."/>
            <person name="Uchima C.A."/>
            <person name="Anderluh G."/>
            <person name="Asadollahi M."/>
            <person name="Askin M."/>
            <person name="Barry K."/>
            <person name="Battaglia E."/>
            <person name="Bayram O."/>
            <person name="Benocci T."/>
            <person name="Braus-Stromeyer S.A."/>
            <person name="Caldana C."/>
            <person name="Canovas D."/>
            <person name="Cerqueira G.C."/>
            <person name="Chen F."/>
            <person name="Chen W."/>
            <person name="Choi C."/>
            <person name="Clum A."/>
            <person name="Dos Santos R.A."/>
            <person name="Damasio A.R."/>
            <person name="Diallinas G."/>
            <person name="Emri T."/>
            <person name="Fekete E."/>
            <person name="Flipphi M."/>
            <person name="Freyberg S."/>
            <person name="Gallo A."/>
            <person name="Gournas C."/>
            <person name="Habgood R."/>
            <person name="Hainaut M."/>
            <person name="Harispe M.L."/>
            <person name="Henrissat B."/>
            <person name="Hilden K.S."/>
            <person name="Hope R."/>
            <person name="Hossain A."/>
            <person name="Karabika E."/>
            <person name="Karaffa L."/>
            <person name="Karanyi Z."/>
            <person name="Krasevec N."/>
            <person name="Kuo A."/>
            <person name="Kusch H."/>
            <person name="LaButti K."/>
            <person name="Lagendijk E.L."/>
            <person name="Lapidus A."/>
            <person name="Levasseur A."/>
            <person name="Lindquist E."/>
            <person name="Lipzen A."/>
            <person name="Logrieco A.F."/>
            <person name="MacCabe A."/>
            <person name="Maekelae M.R."/>
            <person name="Malavazi I."/>
            <person name="Melin P."/>
            <person name="Meyer V."/>
            <person name="Mielnichuk N."/>
            <person name="Miskei M."/>
            <person name="Molnar A.P."/>
            <person name="Mule G."/>
            <person name="Ngan C.Y."/>
            <person name="Orejas M."/>
            <person name="Orosz E."/>
            <person name="Ouedraogo J.P."/>
            <person name="Overkamp K.M."/>
            <person name="Park H.-S."/>
            <person name="Perrone G."/>
            <person name="Piumi F."/>
            <person name="Punt P.J."/>
            <person name="Ram A.F."/>
            <person name="Ramon A."/>
            <person name="Rauscher S."/>
            <person name="Record E."/>
            <person name="Riano-Pachon D.M."/>
            <person name="Robert V."/>
            <person name="Roehrig J."/>
            <person name="Ruller R."/>
            <person name="Salamov A."/>
            <person name="Salih N.S."/>
            <person name="Samson R.A."/>
            <person name="Sandor E."/>
            <person name="Sanguinetti M."/>
            <person name="Schuetze T."/>
            <person name="Sepcic K."/>
            <person name="Shelest E."/>
            <person name="Sherlock G."/>
            <person name="Sophianopoulou V."/>
            <person name="Squina F.M."/>
            <person name="Sun H."/>
            <person name="Susca A."/>
            <person name="Todd R.B."/>
            <person name="Tsang A."/>
            <person name="Unkles S.E."/>
            <person name="van de Wiele N."/>
            <person name="van Rossen-Uffink D."/>
            <person name="Oliveira J.V."/>
            <person name="Vesth T.C."/>
            <person name="Visser J."/>
            <person name="Yu J.-H."/>
            <person name="Zhou M."/>
            <person name="Andersen M.R."/>
            <person name="Archer D.B."/>
            <person name="Baker S.E."/>
            <person name="Benoit I."/>
            <person name="Brakhage A.A."/>
            <person name="Braus G.H."/>
            <person name="Fischer R."/>
            <person name="Frisvad J.C."/>
            <person name="Goldman G.H."/>
            <person name="Houbraken J."/>
            <person name="Oakley B."/>
            <person name="Pocsi I."/>
            <person name="Scazzocchio C."/>
            <person name="Seiboth B."/>
            <person name="vanKuyk P.A."/>
            <person name="Wortman J."/>
            <person name="Dyer P.S."/>
            <person name="Grigoriev I.V."/>
        </authorList>
    </citation>
    <scope>NUCLEOTIDE SEQUENCE [LARGE SCALE GENOMIC DNA]</scope>
    <source>
        <strain evidence="4">DTO 134E9</strain>
    </source>
</reference>
<feature type="compositionally biased region" description="Polar residues" evidence="1">
    <location>
        <begin position="495"/>
        <end position="510"/>
    </location>
</feature>
<dbReference type="AlphaFoldDB" id="A0A1L9RBL4"/>
<dbReference type="RefSeq" id="XP_040685977.1">
    <property type="nucleotide sequence ID" value="XM_040828731.1"/>
</dbReference>
<keyword evidence="4" id="KW-1185">Reference proteome</keyword>
<organism evidence="3 4">
    <name type="scientific">Aspergillus wentii DTO 134E9</name>
    <dbReference type="NCBI Taxonomy" id="1073089"/>
    <lineage>
        <taxon>Eukaryota</taxon>
        <taxon>Fungi</taxon>
        <taxon>Dikarya</taxon>
        <taxon>Ascomycota</taxon>
        <taxon>Pezizomycotina</taxon>
        <taxon>Eurotiomycetes</taxon>
        <taxon>Eurotiomycetidae</taxon>
        <taxon>Eurotiales</taxon>
        <taxon>Aspergillaceae</taxon>
        <taxon>Aspergillus</taxon>
        <taxon>Aspergillus subgen. Cremei</taxon>
    </lineage>
</organism>
<dbReference type="PANTHER" id="PTHR16151:SF2">
    <property type="entry name" value="HAUS AUGMIN-LIKE COMPLEX SUBUNIT 6"/>
    <property type="match status" value="1"/>
</dbReference>
<dbReference type="OrthoDB" id="5575722at2759"/>
<evidence type="ECO:0000259" key="2">
    <source>
        <dbReference type="Pfam" id="PF14661"/>
    </source>
</evidence>
<dbReference type="GO" id="GO:0070652">
    <property type="term" value="C:HAUS complex"/>
    <property type="evidence" value="ECO:0007669"/>
    <property type="project" value="InterPro"/>
</dbReference>
<evidence type="ECO:0000313" key="3">
    <source>
        <dbReference type="EMBL" id="OJJ32300.1"/>
    </source>
</evidence>
<name>A0A1L9RBL4_ASPWE</name>
<protein>
    <recommendedName>
        <fullName evidence="2">HAUS augmin-like complex subunit 6 N-terminal domain-containing protein</fullName>
    </recommendedName>
</protein>
<dbReference type="EMBL" id="KV878215">
    <property type="protein sequence ID" value="OJJ32300.1"/>
    <property type="molecule type" value="Genomic_DNA"/>
</dbReference>
<accession>A0A1L9RBL4</accession>
<dbReference type="InterPro" id="IPR028163">
    <property type="entry name" value="HAUS_6_N"/>
</dbReference>
<feature type="region of interest" description="Disordered" evidence="1">
    <location>
        <begin position="387"/>
        <end position="529"/>
    </location>
</feature>
<dbReference type="GO" id="GO:1990498">
    <property type="term" value="C:mitotic spindle microtubule"/>
    <property type="evidence" value="ECO:0007669"/>
    <property type="project" value="TreeGrafter"/>
</dbReference>
<sequence length="599" mass="66660">MQSSRPPSRSKALNWTPSSHVTVFIRNLKLLRLDSQEDWPDITVRSLSPSSQNQRQRIKVVEWALYNLVAIWDPNTAHDKLRPFFPPLEPLQSVNLRAALFRVLTELKKNGDLGRETILRKSMLDDCKGDRFDELLAVFSTAVLRRALTATAEQLPNPALRLSTAKGITPEDYQLMVPLILAHTVSLGAMGDRRAHVRLTYDQFSELLDSKKVQLANRANDDSSTIPGDPKNFDTLAQEIRSNWLGSEEWAETLLYGGSQSSSDAFLEFPFSEAWSRAKKSSVEDLSASSAQDLLVDLESRVSRQRDRLDRWREFSASIQNAEDPGSLSSGTTSNSTPLVFRDHQALNIASISRAVRQPVNRTCLRGEDQKLLSSMNEALARISGKSNLSGRAAPPLRVPAVETDTGGRTSSLASPEPNTFSPEETGSEIAESPTSYSRASSPIVQVSSEVNPDKGYKSTRSNTFTLVERTRKSMSLVPPMPTTRSRESLAPRSSRASFPVNQFETPQKQGSHRYDSISRASTPQDELFKEEADYSSVFKSRPRVAHSPIASPAVHFSPMDDFDLNADTDINQARSSWAANGDYSELDLTNSPSRRRRF</sequence>
<evidence type="ECO:0000256" key="1">
    <source>
        <dbReference type="SAM" id="MobiDB-lite"/>
    </source>
</evidence>
<dbReference type="GeneID" id="63744579"/>
<dbReference type="GO" id="GO:0008017">
    <property type="term" value="F:microtubule binding"/>
    <property type="evidence" value="ECO:0007669"/>
    <property type="project" value="TreeGrafter"/>
</dbReference>
<proteinExistence type="predicted"/>
<feature type="domain" description="HAUS augmin-like complex subunit 6 N-terminal" evidence="2">
    <location>
        <begin position="24"/>
        <end position="224"/>
    </location>
</feature>
<evidence type="ECO:0000313" key="4">
    <source>
        <dbReference type="Proteomes" id="UP000184383"/>
    </source>
</evidence>
<feature type="compositionally biased region" description="Polar residues" evidence="1">
    <location>
        <begin position="433"/>
        <end position="451"/>
    </location>
</feature>
<dbReference type="STRING" id="1073089.A0A1L9RBL4"/>
<dbReference type="InterPro" id="IPR026797">
    <property type="entry name" value="HAUS_6"/>
</dbReference>
<dbReference type="GO" id="GO:0051225">
    <property type="term" value="P:spindle assembly"/>
    <property type="evidence" value="ECO:0007669"/>
    <property type="project" value="InterPro"/>
</dbReference>
<gene>
    <name evidence="3" type="ORF">ASPWEDRAFT_117382</name>
</gene>
<feature type="compositionally biased region" description="Polar residues" evidence="1">
    <location>
        <begin position="407"/>
        <end position="425"/>
    </location>
</feature>
<dbReference type="VEuPathDB" id="FungiDB:ASPWEDRAFT_117382"/>
<dbReference type="Proteomes" id="UP000184383">
    <property type="component" value="Unassembled WGS sequence"/>
</dbReference>
<dbReference type="Pfam" id="PF14661">
    <property type="entry name" value="HAUS6_N"/>
    <property type="match status" value="1"/>
</dbReference>